<proteinExistence type="predicted"/>
<evidence type="ECO:0000313" key="2">
    <source>
        <dbReference type="EMBL" id="GAA3730364.1"/>
    </source>
</evidence>
<sequence>MARIRSVKPSFFMSRAVKKLTDKQKLVWQGLWPNADDEGRLLDEPGILVGLLWALSVSEPKLDQILDDLHRHGRIIRYVVAGERYIQVTNWREHQKISKPTPSLIPPVPLTDDSRSAPGAGREASTGEGRGGERKGGGGVNDAEPPTKCPLHQSMDFPPRCPQCGDARRAHEAWLRAQKNKPTVSGIVTDEDCPKHPGRPARGCDRCAEEAVA</sequence>
<evidence type="ECO:0000256" key="1">
    <source>
        <dbReference type="SAM" id="MobiDB-lite"/>
    </source>
</evidence>
<comment type="caution">
    <text evidence="2">The sequence shown here is derived from an EMBL/GenBank/DDBJ whole genome shotgun (WGS) entry which is preliminary data.</text>
</comment>
<name>A0ABP7F896_9MICO</name>
<dbReference type="RefSeq" id="WP_344753111.1">
    <property type="nucleotide sequence ID" value="NZ_BAABAE010000001.1"/>
</dbReference>
<dbReference type="EMBL" id="BAABAE010000001">
    <property type="protein sequence ID" value="GAA3730364.1"/>
    <property type="molecule type" value="Genomic_DNA"/>
</dbReference>
<evidence type="ECO:0008006" key="4">
    <source>
        <dbReference type="Google" id="ProtNLM"/>
    </source>
</evidence>
<feature type="region of interest" description="Disordered" evidence="1">
    <location>
        <begin position="181"/>
        <end position="204"/>
    </location>
</feature>
<gene>
    <name evidence="2" type="ORF">GCM10022239_03700</name>
</gene>
<feature type="region of interest" description="Disordered" evidence="1">
    <location>
        <begin position="96"/>
        <end position="154"/>
    </location>
</feature>
<evidence type="ECO:0000313" key="3">
    <source>
        <dbReference type="Proteomes" id="UP001501004"/>
    </source>
</evidence>
<organism evidence="2 3">
    <name type="scientific">Leifsonella bigeumensis</name>
    <dbReference type="NCBI Taxonomy" id="433643"/>
    <lineage>
        <taxon>Bacteria</taxon>
        <taxon>Bacillati</taxon>
        <taxon>Actinomycetota</taxon>
        <taxon>Actinomycetes</taxon>
        <taxon>Micrococcales</taxon>
        <taxon>Microbacteriaceae</taxon>
        <taxon>Leifsonella</taxon>
    </lineage>
</organism>
<dbReference type="Proteomes" id="UP001501004">
    <property type="component" value="Unassembled WGS sequence"/>
</dbReference>
<keyword evidence="3" id="KW-1185">Reference proteome</keyword>
<protein>
    <recommendedName>
        <fullName evidence="4">Helix-turn-helix DNA binding domain protein</fullName>
    </recommendedName>
</protein>
<accession>A0ABP7F896</accession>
<reference evidence="3" key="1">
    <citation type="journal article" date="2019" name="Int. J. Syst. Evol. Microbiol.">
        <title>The Global Catalogue of Microorganisms (GCM) 10K type strain sequencing project: providing services to taxonomists for standard genome sequencing and annotation.</title>
        <authorList>
            <consortium name="The Broad Institute Genomics Platform"/>
            <consortium name="The Broad Institute Genome Sequencing Center for Infectious Disease"/>
            <person name="Wu L."/>
            <person name="Ma J."/>
        </authorList>
    </citation>
    <scope>NUCLEOTIDE SEQUENCE [LARGE SCALE GENOMIC DNA]</scope>
    <source>
        <strain evidence="3">JCM 16949</strain>
    </source>
</reference>